<dbReference type="EMBL" id="JAVDYI010000001">
    <property type="protein sequence ID" value="MDR7356375.1"/>
    <property type="molecule type" value="Genomic_DNA"/>
</dbReference>
<feature type="domain" description="Magnesium chelatase ChlI-like catalytic" evidence="1">
    <location>
        <begin position="1"/>
        <end position="49"/>
    </location>
</feature>
<accession>A0ABU2BCK9</accession>
<dbReference type="InterPro" id="IPR000523">
    <property type="entry name" value="Mg_chelatse_chII-like_cat_dom"/>
</dbReference>
<gene>
    <name evidence="2" type="ORF">J2S64_000066</name>
</gene>
<sequence>MLAQLLPGLLLDLDDAQTLETIAVHSLAAEGRPITSLLRRPPFESPHHRRPW</sequence>
<organism evidence="2 3">
    <name type="scientific">Paeniglutamicibacter sulfureus</name>
    <dbReference type="NCBI Taxonomy" id="43666"/>
    <lineage>
        <taxon>Bacteria</taxon>
        <taxon>Bacillati</taxon>
        <taxon>Actinomycetota</taxon>
        <taxon>Actinomycetes</taxon>
        <taxon>Micrococcales</taxon>
        <taxon>Micrococcaceae</taxon>
        <taxon>Paeniglutamicibacter</taxon>
    </lineage>
</organism>
<comment type="caution">
    <text evidence="2">The sequence shown here is derived from an EMBL/GenBank/DDBJ whole genome shotgun (WGS) entry which is preliminary data.</text>
</comment>
<dbReference type="Pfam" id="PF01078">
    <property type="entry name" value="Mg_chelatase"/>
    <property type="match status" value="1"/>
</dbReference>
<name>A0ABU2BCK9_9MICC</name>
<dbReference type="Proteomes" id="UP001183817">
    <property type="component" value="Unassembled WGS sequence"/>
</dbReference>
<evidence type="ECO:0000313" key="2">
    <source>
        <dbReference type="EMBL" id="MDR7356375.1"/>
    </source>
</evidence>
<keyword evidence="3" id="KW-1185">Reference proteome</keyword>
<proteinExistence type="predicted"/>
<evidence type="ECO:0000259" key="1">
    <source>
        <dbReference type="Pfam" id="PF01078"/>
    </source>
</evidence>
<protein>
    <submittedName>
        <fullName evidence="2">ATPase with chaperone activity</fullName>
    </submittedName>
</protein>
<reference evidence="2 3" key="1">
    <citation type="submission" date="2023-07" db="EMBL/GenBank/DDBJ databases">
        <title>Sequencing the genomes of 1000 actinobacteria strains.</title>
        <authorList>
            <person name="Klenk H.-P."/>
        </authorList>
    </citation>
    <scope>NUCLEOTIDE SEQUENCE [LARGE SCALE GENOMIC DNA]</scope>
    <source>
        <strain evidence="2 3">DSM 20167</strain>
    </source>
</reference>
<evidence type="ECO:0000313" key="3">
    <source>
        <dbReference type="Proteomes" id="UP001183817"/>
    </source>
</evidence>